<protein>
    <submittedName>
        <fullName evidence="7">Cytochrome c, mono-and diheme variant</fullName>
    </submittedName>
</protein>
<dbReference type="InterPro" id="IPR051459">
    <property type="entry name" value="Cytochrome_c-type_DH"/>
</dbReference>
<name>A0A1R0F763_9HYPH</name>
<organism evidence="7 8">
    <name type="scientific">Bartonella apis</name>
    <dbReference type="NCBI Taxonomy" id="1686310"/>
    <lineage>
        <taxon>Bacteria</taxon>
        <taxon>Pseudomonadati</taxon>
        <taxon>Pseudomonadota</taxon>
        <taxon>Alphaproteobacteria</taxon>
        <taxon>Hyphomicrobiales</taxon>
        <taxon>Bartonellaceae</taxon>
        <taxon>Bartonella</taxon>
    </lineage>
</organism>
<dbReference type="GO" id="GO:0020037">
    <property type="term" value="F:heme binding"/>
    <property type="evidence" value="ECO:0007669"/>
    <property type="project" value="InterPro"/>
</dbReference>
<sequence>MKRLTRWFLVLVVIGIVGFFVLTSPITWSLTHPTRDVADNSAPDLENGRIVFVASDCSTCHASPNQDNPLKLGGGRALDTEFGRFYMPNISSDKKDGIGNWTLEQFTKAVREGVGPNGIMPDGQNLYPAFPYTSYQRLTANDVRDLFAYIKSLEPVQGVAPDHDLKFPFNMRRGVGVWRLAFLDGKPLSPMKVTPTTDTKDTKDEQALLERGRYLVEGAGHCAECHSTRNFMGVIKSNLRYGGGSTPDGKGHFPNISQDDTGIKFWAENSIFNYLKTGQSPINKIAGGDMAEVIKNTKQLPDGDLRAMAAYIKTLPGVDLPAPGQPESNHTSKLIMLPTTNKLDVTLPTSTDSAVKGADTLYAVYTKPFYIDENGSGDEDGKLLAAAKLAVLDHKGDKLKVRLDGWQMAGAPSVVYALQGQRIMYAVLGDKAMASYKLGKAVVDPETKQTWYPVSVELWTSDKDVNVSIGDMWSYTSDLFSATCSVCHSLPEPGHLLANQWIGNLNAMKRYTSLTPDQYRLLLSYLQNHSKDVNEDQEVH</sequence>
<dbReference type="GO" id="GO:0009055">
    <property type="term" value="F:electron transfer activity"/>
    <property type="evidence" value="ECO:0007669"/>
    <property type="project" value="InterPro"/>
</dbReference>
<dbReference type="PANTHER" id="PTHR35008:SF8">
    <property type="entry name" value="ALCOHOL DEHYDROGENASE CYTOCHROME C SUBUNIT"/>
    <property type="match status" value="1"/>
</dbReference>
<gene>
    <name evidence="7" type="ORF">PEB0149_002100</name>
</gene>
<keyword evidence="8" id="KW-1185">Reference proteome</keyword>
<dbReference type="EMBL" id="LXYT01000003">
    <property type="protein sequence ID" value="OLY42798.1"/>
    <property type="molecule type" value="Genomic_DNA"/>
</dbReference>
<keyword evidence="5" id="KW-0472">Membrane</keyword>
<evidence type="ECO:0000256" key="5">
    <source>
        <dbReference type="SAM" id="Phobius"/>
    </source>
</evidence>
<keyword evidence="3 4" id="KW-0408">Iron</keyword>
<evidence type="ECO:0000256" key="2">
    <source>
        <dbReference type="ARBA" id="ARBA00022723"/>
    </source>
</evidence>
<accession>A0A1R0F763</accession>
<evidence type="ECO:0000256" key="4">
    <source>
        <dbReference type="PROSITE-ProRule" id="PRU00433"/>
    </source>
</evidence>
<dbReference type="PANTHER" id="PTHR35008">
    <property type="entry name" value="BLL4482 PROTEIN-RELATED"/>
    <property type="match status" value="1"/>
</dbReference>
<keyword evidence="2 4" id="KW-0479">Metal-binding</keyword>
<dbReference type="Proteomes" id="UP000187344">
    <property type="component" value="Unassembled WGS sequence"/>
</dbReference>
<comment type="caution">
    <text evidence="7">The sequence shown here is derived from an EMBL/GenBank/DDBJ whole genome shotgun (WGS) entry which is preliminary data.</text>
</comment>
<evidence type="ECO:0000313" key="7">
    <source>
        <dbReference type="EMBL" id="OLY42798.1"/>
    </source>
</evidence>
<dbReference type="InterPro" id="IPR036909">
    <property type="entry name" value="Cyt_c-like_dom_sf"/>
</dbReference>
<evidence type="ECO:0000256" key="3">
    <source>
        <dbReference type="ARBA" id="ARBA00023004"/>
    </source>
</evidence>
<dbReference type="OrthoDB" id="9811281at2"/>
<dbReference type="PROSITE" id="PS51007">
    <property type="entry name" value="CYTC"/>
    <property type="match status" value="2"/>
</dbReference>
<dbReference type="SUPFAM" id="SSF46626">
    <property type="entry name" value="Cytochrome c"/>
    <property type="match status" value="2"/>
</dbReference>
<dbReference type="AlphaFoldDB" id="A0A1R0F763"/>
<reference evidence="7 8" key="1">
    <citation type="submission" date="2016-12" db="EMBL/GenBank/DDBJ databases">
        <title>Comparative genomics of Bartonella apis.</title>
        <authorList>
            <person name="Engel P."/>
        </authorList>
    </citation>
    <scope>NUCLEOTIDE SEQUENCE [LARGE SCALE GENOMIC DNA]</scope>
    <source>
        <strain evidence="7 8">PEB0149</strain>
    </source>
</reference>
<dbReference type="GO" id="GO:0046872">
    <property type="term" value="F:metal ion binding"/>
    <property type="evidence" value="ECO:0007669"/>
    <property type="project" value="UniProtKB-KW"/>
</dbReference>
<dbReference type="InterPro" id="IPR009056">
    <property type="entry name" value="Cyt_c-like_dom"/>
</dbReference>
<keyword evidence="5" id="KW-0812">Transmembrane</keyword>
<evidence type="ECO:0000313" key="8">
    <source>
        <dbReference type="Proteomes" id="UP000187344"/>
    </source>
</evidence>
<keyword evidence="1 4" id="KW-0349">Heme</keyword>
<dbReference type="Pfam" id="PF00034">
    <property type="entry name" value="Cytochrom_C"/>
    <property type="match status" value="1"/>
</dbReference>
<evidence type="ECO:0000256" key="1">
    <source>
        <dbReference type="ARBA" id="ARBA00022617"/>
    </source>
</evidence>
<dbReference type="RefSeq" id="WP_075870634.1">
    <property type="nucleotide sequence ID" value="NZ_LXYT01000003.1"/>
</dbReference>
<feature type="transmembrane region" description="Helical" evidence="5">
    <location>
        <begin position="7"/>
        <end position="28"/>
    </location>
</feature>
<feature type="domain" description="Cytochrome c" evidence="6">
    <location>
        <begin position="207"/>
        <end position="316"/>
    </location>
</feature>
<dbReference type="Gene3D" id="1.10.760.10">
    <property type="entry name" value="Cytochrome c-like domain"/>
    <property type="match status" value="2"/>
</dbReference>
<keyword evidence="5" id="KW-1133">Transmembrane helix</keyword>
<evidence type="ECO:0000259" key="6">
    <source>
        <dbReference type="PROSITE" id="PS51007"/>
    </source>
</evidence>
<proteinExistence type="predicted"/>
<feature type="domain" description="Cytochrome c" evidence="6">
    <location>
        <begin position="43"/>
        <end position="154"/>
    </location>
</feature>